<evidence type="ECO:0000313" key="3">
    <source>
        <dbReference type="EMBL" id="VDK50550.1"/>
    </source>
</evidence>
<dbReference type="GO" id="GO:0005544">
    <property type="term" value="F:calcium-dependent phospholipid binding"/>
    <property type="evidence" value="ECO:0007669"/>
    <property type="project" value="InterPro"/>
</dbReference>
<feature type="region of interest" description="Disordered" evidence="1">
    <location>
        <begin position="359"/>
        <end position="378"/>
    </location>
</feature>
<dbReference type="Proteomes" id="UP000267096">
    <property type="component" value="Unassembled WGS sequence"/>
</dbReference>
<dbReference type="PANTHER" id="PTHR10857">
    <property type="entry name" value="COPINE"/>
    <property type="match status" value="1"/>
</dbReference>
<dbReference type="AlphaFoldDB" id="A0A3P6R5F2"/>
<dbReference type="EMBL" id="UYRR01031496">
    <property type="protein sequence ID" value="VDK50550.1"/>
    <property type="molecule type" value="Genomic_DNA"/>
</dbReference>
<dbReference type="Pfam" id="PF07002">
    <property type="entry name" value="Copine"/>
    <property type="match status" value="2"/>
</dbReference>
<feature type="compositionally biased region" description="Pro residues" evidence="1">
    <location>
        <begin position="443"/>
        <end position="454"/>
    </location>
</feature>
<dbReference type="InterPro" id="IPR010734">
    <property type="entry name" value="Copine_C"/>
</dbReference>
<sequence length="454" mass="50349">MNSLIGKNDLEFALINEKKRKKKASKYVNSGRLIFMSVTTHRNFSFIEYITGGTQLDFTVAIDMTASNGNVTDPNSLHFIGGSQPNEYYIAIRSVADICQFYNNSNTFDAMGFGAKIPPQNFVNHCFPLRHPRRFQASSYRRDGSRYQILLIITDGCILDYDETLSAIIAASYLPMSIIIIGVGGENFDNMVKLDCDDGILSFQGRKAQRDIVQVRYFSSKQRKFTHSFLLLHRTNVITHRFITTQLVTKLTDIKLNSLTVFQFVPLRQFLSNRGLPSMQSISGMHASAQLAKEVLAEIPDQLTKYMKLNDIQPRPASDPFPVSVPTPYHNPAVPTANIGVTGVQTSFGWAIPKPSEQIGMGGGGYSPSQFPSTAPYPTATSLPQYPAHVPSASTAPPYPTKPLNIEFMKSSFDSGSMQPEPPPYQDTSRIPFGQTYVNVHPPNRPQPSAPPPP</sequence>
<dbReference type="InterPro" id="IPR045052">
    <property type="entry name" value="Copine"/>
</dbReference>
<evidence type="ECO:0000259" key="2">
    <source>
        <dbReference type="Pfam" id="PF07002"/>
    </source>
</evidence>
<name>A0A3P6R5F2_ANISI</name>
<gene>
    <name evidence="3" type="ORF">ASIM_LOCUS13776</name>
</gene>
<dbReference type="PANTHER" id="PTHR10857:SF106">
    <property type="entry name" value="C2 DOMAIN-CONTAINING PROTEIN"/>
    <property type="match status" value="1"/>
</dbReference>
<dbReference type="GO" id="GO:0005886">
    <property type="term" value="C:plasma membrane"/>
    <property type="evidence" value="ECO:0007669"/>
    <property type="project" value="TreeGrafter"/>
</dbReference>
<evidence type="ECO:0000256" key="1">
    <source>
        <dbReference type="SAM" id="MobiDB-lite"/>
    </source>
</evidence>
<organism evidence="3 4">
    <name type="scientific">Anisakis simplex</name>
    <name type="common">Herring worm</name>
    <dbReference type="NCBI Taxonomy" id="6269"/>
    <lineage>
        <taxon>Eukaryota</taxon>
        <taxon>Metazoa</taxon>
        <taxon>Ecdysozoa</taxon>
        <taxon>Nematoda</taxon>
        <taxon>Chromadorea</taxon>
        <taxon>Rhabditida</taxon>
        <taxon>Spirurina</taxon>
        <taxon>Ascaridomorpha</taxon>
        <taxon>Ascaridoidea</taxon>
        <taxon>Anisakidae</taxon>
        <taxon>Anisakis</taxon>
        <taxon>Anisakis simplex complex</taxon>
    </lineage>
</organism>
<dbReference type="InterPro" id="IPR036465">
    <property type="entry name" value="vWFA_dom_sf"/>
</dbReference>
<dbReference type="OrthoDB" id="5855668at2759"/>
<proteinExistence type="predicted"/>
<feature type="domain" description="Copine C-terminal" evidence="2">
    <location>
        <begin position="138"/>
        <end position="219"/>
    </location>
</feature>
<evidence type="ECO:0000313" key="4">
    <source>
        <dbReference type="Proteomes" id="UP000267096"/>
    </source>
</evidence>
<accession>A0A3P6R5F2</accession>
<protein>
    <recommendedName>
        <fullName evidence="2">Copine C-terminal domain-containing protein</fullName>
    </recommendedName>
</protein>
<dbReference type="SUPFAM" id="SSF53300">
    <property type="entry name" value="vWA-like"/>
    <property type="match status" value="1"/>
</dbReference>
<dbReference type="GO" id="GO:0071277">
    <property type="term" value="P:cellular response to calcium ion"/>
    <property type="evidence" value="ECO:0007669"/>
    <property type="project" value="TreeGrafter"/>
</dbReference>
<feature type="domain" description="Copine C-terminal" evidence="2">
    <location>
        <begin position="76"/>
        <end position="131"/>
    </location>
</feature>
<feature type="region of interest" description="Disordered" evidence="1">
    <location>
        <begin position="412"/>
        <end position="454"/>
    </location>
</feature>
<keyword evidence="4" id="KW-1185">Reference proteome</keyword>
<reference evidence="3 4" key="1">
    <citation type="submission" date="2018-11" db="EMBL/GenBank/DDBJ databases">
        <authorList>
            <consortium name="Pathogen Informatics"/>
        </authorList>
    </citation>
    <scope>NUCLEOTIDE SEQUENCE [LARGE SCALE GENOMIC DNA]</scope>
</reference>